<dbReference type="AlphaFoldDB" id="A0A222FGI2"/>
<sequence>MNYILMALMTVYFSSAIALEKFSPSLEGDHYVFIPPGDNSNLLIVAHGTIGKNETANQVAHRFLVRWKPYATKYNAILIVPVFDTHRFGNQKGGYGGYRNLLGKYIAADEFVNQLADKYSKYTLNNSNQFYLYGHSAGGQFVSRYSARHPDRIVNGVISAAGRYSYPTKASKWPYGAAYRKKKVSWPDGVFQQIRYEPDLANYAKATRVLSVVIGSKDTSQQPKRPSHTGKNRIDFAQTWAIAMNRNALDHGIRAKINVHIMDGVGHDSAALTPTAATVLFGKSEP</sequence>
<name>A0A222FGI2_9GAMM</name>
<evidence type="ECO:0000313" key="1">
    <source>
        <dbReference type="EMBL" id="ASP37839.1"/>
    </source>
</evidence>
<protein>
    <recommendedName>
        <fullName evidence="3">Alpha/beta hydrolase</fullName>
    </recommendedName>
</protein>
<dbReference type="Proteomes" id="UP000202440">
    <property type="component" value="Chromosome"/>
</dbReference>
<dbReference type="OrthoDB" id="9808398at2"/>
<evidence type="ECO:0000313" key="2">
    <source>
        <dbReference type="Proteomes" id="UP000202440"/>
    </source>
</evidence>
<gene>
    <name evidence="1" type="ORF">CHH28_03740</name>
</gene>
<dbReference type="Gene3D" id="3.40.50.1820">
    <property type="entry name" value="alpha/beta hydrolase"/>
    <property type="match status" value="1"/>
</dbReference>
<dbReference type="SUPFAM" id="SSF53474">
    <property type="entry name" value="alpha/beta-Hydrolases"/>
    <property type="match status" value="1"/>
</dbReference>
<dbReference type="KEGG" id="bsan:CHH28_03740"/>
<evidence type="ECO:0008006" key="3">
    <source>
        <dbReference type="Google" id="ProtNLM"/>
    </source>
</evidence>
<organism evidence="1 2">
    <name type="scientific">Bacterioplanes sanyensis</name>
    <dbReference type="NCBI Taxonomy" id="1249553"/>
    <lineage>
        <taxon>Bacteria</taxon>
        <taxon>Pseudomonadati</taxon>
        <taxon>Pseudomonadota</taxon>
        <taxon>Gammaproteobacteria</taxon>
        <taxon>Oceanospirillales</taxon>
        <taxon>Oceanospirillaceae</taxon>
        <taxon>Bacterioplanes</taxon>
    </lineage>
</organism>
<keyword evidence="2" id="KW-1185">Reference proteome</keyword>
<accession>A0A222FGI2</accession>
<reference evidence="1 2" key="1">
    <citation type="submission" date="2017-07" db="EMBL/GenBank/DDBJ databases">
        <title>Annotated genome sequence of Bacterioplanes sanyensis isolated from Red Sea.</title>
        <authorList>
            <person name="Rehman Z.U."/>
        </authorList>
    </citation>
    <scope>NUCLEOTIDE SEQUENCE [LARGE SCALE GENOMIC DNA]</scope>
    <source>
        <strain evidence="1 2">NV9</strain>
    </source>
</reference>
<dbReference type="RefSeq" id="WP_094059048.1">
    <property type="nucleotide sequence ID" value="NZ_CP022530.1"/>
</dbReference>
<proteinExistence type="predicted"/>
<dbReference type="EMBL" id="CP022530">
    <property type="protein sequence ID" value="ASP37839.1"/>
    <property type="molecule type" value="Genomic_DNA"/>
</dbReference>
<dbReference type="InterPro" id="IPR029058">
    <property type="entry name" value="AB_hydrolase_fold"/>
</dbReference>